<organism evidence="4 5">
    <name type="scientific">Yarrowia lipolytica</name>
    <name type="common">Candida lipolytica</name>
    <dbReference type="NCBI Taxonomy" id="4952"/>
    <lineage>
        <taxon>Eukaryota</taxon>
        <taxon>Fungi</taxon>
        <taxon>Dikarya</taxon>
        <taxon>Ascomycota</taxon>
        <taxon>Saccharomycotina</taxon>
        <taxon>Dipodascomycetes</taxon>
        <taxon>Dipodascales</taxon>
        <taxon>Dipodascales incertae sedis</taxon>
        <taxon>Yarrowia</taxon>
    </lineage>
</organism>
<proteinExistence type="inferred from homology"/>
<dbReference type="KEGG" id="yli:2912000"/>
<dbReference type="PANTHER" id="PTHR13299:SF0">
    <property type="entry name" value="PEROXISOMAL MEMBRANE PROTEIN PEX16"/>
    <property type="match status" value="1"/>
</dbReference>
<dbReference type="VEuPathDB" id="FungiDB:YALI0_E16599g"/>
<feature type="region of interest" description="Disordered" evidence="3">
    <location>
        <begin position="30"/>
        <end position="49"/>
    </location>
</feature>
<evidence type="ECO:0000256" key="3">
    <source>
        <dbReference type="SAM" id="MobiDB-lite"/>
    </source>
</evidence>
<evidence type="ECO:0000256" key="1">
    <source>
        <dbReference type="ARBA" id="ARBA00009505"/>
    </source>
</evidence>
<dbReference type="Proteomes" id="UP000182444">
    <property type="component" value="Chromosome 1E"/>
</dbReference>
<keyword evidence="2" id="KW-0962">Peroxisome biogenesis</keyword>
<dbReference type="VEuPathDB" id="FungiDB:YALI1_E19795g"/>
<evidence type="ECO:0000256" key="2">
    <source>
        <dbReference type="RuleBase" id="RU365003"/>
    </source>
</evidence>
<evidence type="ECO:0000313" key="5">
    <source>
        <dbReference type="Proteomes" id="UP000182444"/>
    </source>
</evidence>
<sequence>MPPVLVTSPSPTPHTRDIKCKVRVPRLCMHHSNMTSPTRSPPTTPSRNPTMTDKLVKVTQKKKSAPQTWLDSYDKFLVRNAASIGSIESTLRTVSYVLPGRFNDVEIATETLYAVLNVLGLYHDTIIARAVAASPNAAAVYRPSPHNRYTDWFIKNRKGYKYASRAVTFVKFGELVAEMVAKKNGGEMARWKCIIGIEGIKAGLRIYMLGSTLYQPLCTTPYPDREVTGELLETICRDEGELDIEKGLMDPQWKMPRTGRTIPEIAPTNVEGYLLTKVLRSEDVDRPYNLLSRLDNWGVVAELLSILRPLIYACLLFRQHVNKTVPASTKSKFPFLNSPWAPWIIGLVIEALSRKMMGSWLLRQRQSGKTPTALDQMEVKGRTNLLGWWLFRGEFYQAYTRPLLYSIVARLEKIPGLGLFGALISDYLYLFDRYYFTASTL</sequence>
<dbReference type="RefSeq" id="XP_504029.3">
    <property type="nucleotide sequence ID" value="XM_504029.3"/>
</dbReference>
<dbReference type="PANTHER" id="PTHR13299">
    <property type="entry name" value="PEROXISOMAL MEMBRANE PROTEIN PEX16"/>
    <property type="match status" value="1"/>
</dbReference>
<comment type="similarity">
    <text evidence="1 2">Belongs to the peroxin-16 family.</text>
</comment>
<dbReference type="GeneID" id="2912000"/>
<name>A0A1D8NIP5_YARLL</name>
<evidence type="ECO:0000313" key="4">
    <source>
        <dbReference type="EMBL" id="AOW05509.1"/>
    </source>
</evidence>
<dbReference type="Pfam" id="PF08610">
    <property type="entry name" value="Pex16"/>
    <property type="match status" value="1"/>
</dbReference>
<dbReference type="EMBL" id="CP017557">
    <property type="protein sequence ID" value="AOW05509.1"/>
    <property type="molecule type" value="Genomic_DNA"/>
</dbReference>
<dbReference type="AlphaFoldDB" id="A0A1D8NIP5"/>
<dbReference type="GO" id="GO:0007031">
    <property type="term" value="P:peroxisome organization"/>
    <property type="evidence" value="ECO:0007669"/>
    <property type="project" value="UniProtKB-KW"/>
</dbReference>
<gene>
    <name evidence="4" type="ORF">YALI1_E19795g</name>
</gene>
<comment type="subcellular location">
    <subcellularLocation>
        <location evidence="2">Peroxisome membrane</location>
    </subcellularLocation>
</comment>
<dbReference type="InterPro" id="IPR013919">
    <property type="entry name" value="Pex16"/>
</dbReference>
<accession>A0A1D8NIP5</accession>
<dbReference type="eggNOG" id="KOG4546">
    <property type="taxonomic scope" value="Eukaryota"/>
</dbReference>
<keyword evidence="2" id="KW-0576">Peroxisome</keyword>
<reference evidence="4 5" key="1">
    <citation type="journal article" date="2016" name="PLoS ONE">
        <title>Sequence Assembly of Yarrowia lipolytica Strain W29/CLIB89 Shows Transposable Element Diversity.</title>
        <authorList>
            <person name="Magnan C."/>
            <person name="Yu J."/>
            <person name="Chang I."/>
            <person name="Jahn E."/>
            <person name="Kanomata Y."/>
            <person name="Wu J."/>
            <person name="Zeller M."/>
            <person name="Oakes M."/>
            <person name="Baldi P."/>
            <person name="Sandmeyer S."/>
        </authorList>
    </citation>
    <scope>NUCLEOTIDE SEQUENCE [LARGE SCALE GENOMIC DNA]</scope>
    <source>
        <strain evidence="5">CLIB89(W29)</strain>
    </source>
</reference>
<dbReference type="GO" id="GO:0005778">
    <property type="term" value="C:peroxisomal membrane"/>
    <property type="evidence" value="ECO:0007669"/>
    <property type="project" value="UniProtKB-SubCell"/>
</dbReference>
<protein>
    <recommendedName>
        <fullName evidence="2">Peroxisomal membrane protein PEX16</fullName>
    </recommendedName>
</protein>